<dbReference type="PROSITE" id="PS01066">
    <property type="entry name" value="UPP_SYNTHASE"/>
    <property type="match status" value="1"/>
</dbReference>
<dbReference type="GO" id="GO:0016094">
    <property type="term" value="P:polyprenol biosynthetic process"/>
    <property type="evidence" value="ECO:0007669"/>
    <property type="project" value="TreeGrafter"/>
</dbReference>
<accession>A0AAW9RFG3</accession>
<dbReference type="InterPro" id="IPR018520">
    <property type="entry name" value="UPP_synth-like_CS"/>
</dbReference>
<evidence type="ECO:0000313" key="4">
    <source>
        <dbReference type="Proteomes" id="UP001359886"/>
    </source>
</evidence>
<proteinExistence type="inferred from homology"/>
<feature type="binding site" evidence="2">
    <location>
        <position position="33"/>
    </location>
    <ligand>
        <name>substrate</name>
    </ligand>
</feature>
<evidence type="ECO:0000313" key="3">
    <source>
        <dbReference type="EMBL" id="MEJ8568973.1"/>
    </source>
</evidence>
<dbReference type="InterPro" id="IPR036424">
    <property type="entry name" value="UPP_synth-like_sf"/>
</dbReference>
<keyword evidence="2" id="KW-0479">Metal-binding</keyword>
<feature type="binding site" evidence="2">
    <location>
        <position position="77"/>
    </location>
    <ligand>
        <name>substrate</name>
    </ligand>
</feature>
<reference evidence="3 4" key="1">
    <citation type="submission" date="2024-02" db="EMBL/GenBank/DDBJ databases">
        <title>A novel Wenzhouxiangellaceae bacterium, isolated from coastal sediments.</title>
        <authorList>
            <person name="Du Z.-J."/>
            <person name="Ye Y.-Q."/>
            <person name="Zhang X.-Y."/>
        </authorList>
    </citation>
    <scope>NUCLEOTIDE SEQUENCE [LARGE SCALE GENOMIC DNA]</scope>
    <source>
        <strain evidence="3 4">CH-27</strain>
    </source>
</reference>
<dbReference type="GO" id="GO:0009252">
    <property type="term" value="P:peptidoglycan biosynthetic process"/>
    <property type="evidence" value="ECO:0007669"/>
    <property type="project" value="UniProtKB-UniRule"/>
</dbReference>
<sequence length="258" mass="29310">MKSARSSPTANPGAVPDKLPRHIAFVMDGNGRWAQHRNRPRTMGHQAGLKALRRIIEHCGRLGVPEVTLFAFSSENWNRPQAEVSRLMDLFMRALDKEARELHENEVRLRFIGELSAFPEAMQESIRNAMEQSRENARMKLNVAVNYGGRWDITQAARQLAEACVRGDLDPAAIDESLLAERLALAGSPDPDLFVRTGGERRISNFLLWNSAYTEFYFTPTLWPDFDPDCLDEALADFAARERRFGRTGDQVRRRQAV</sequence>
<evidence type="ECO:0000256" key="2">
    <source>
        <dbReference type="HAMAP-Rule" id="MF_01139"/>
    </source>
</evidence>
<dbReference type="Gene3D" id="3.40.1180.10">
    <property type="entry name" value="Decaprenyl diphosphate synthase-like"/>
    <property type="match status" value="1"/>
</dbReference>
<comment type="catalytic activity">
    <reaction evidence="2">
        <text>8 isopentenyl diphosphate + (2E,6E)-farnesyl diphosphate = di-trans,octa-cis-undecaprenyl diphosphate + 8 diphosphate</text>
        <dbReference type="Rhea" id="RHEA:27551"/>
        <dbReference type="ChEBI" id="CHEBI:33019"/>
        <dbReference type="ChEBI" id="CHEBI:58405"/>
        <dbReference type="ChEBI" id="CHEBI:128769"/>
        <dbReference type="ChEBI" id="CHEBI:175763"/>
        <dbReference type="EC" id="2.5.1.31"/>
    </reaction>
</comment>
<dbReference type="PANTHER" id="PTHR10291">
    <property type="entry name" value="DEHYDRODOLICHYL DIPHOSPHATE SYNTHASE FAMILY MEMBER"/>
    <property type="match status" value="1"/>
</dbReference>
<dbReference type="GO" id="GO:0008360">
    <property type="term" value="P:regulation of cell shape"/>
    <property type="evidence" value="ECO:0007669"/>
    <property type="project" value="UniProtKB-KW"/>
</dbReference>
<keyword evidence="2" id="KW-0573">Peptidoglycan synthesis</keyword>
<name>A0AAW9RFG3_9GAMM</name>
<comment type="cofactor">
    <cofactor evidence="2">
        <name>Mg(2+)</name>
        <dbReference type="ChEBI" id="CHEBI:18420"/>
    </cofactor>
    <text evidence="2">Binds 2 magnesium ions per subunit.</text>
</comment>
<keyword evidence="2" id="KW-0961">Cell wall biogenesis/degradation</keyword>
<dbReference type="HAMAP" id="MF_01139">
    <property type="entry name" value="ISPT"/>
    <property type="match status" value="1"/>
</dbReference>
<dbReference type="RefSeq" id="WP_354696291.1">
    <property type="nucleotide sequence ID" value="NZ_JAZHOG010000010.1"/>
</dbReference>
<feature type="binding site" evidence="2">
    <location>
        <position position="196"/>
    </location>
    <ligand>
        <name>substrate</name>
    </ligand>
</feature>
<dbReference type="GO" id="GO:0008834">
    <property type="term" value="F:ditrans,polycis-undecaprenyl-diphosphate synthase [(2E,6E)-farnesyl-diphosphate specific] activity"/>
    <property type="evidence" value="ECO:0007669"/>
    <property type="project" value="UniProtKB-UniRule"/>
</dbReference>
<gene>
    <name evidence="2 3" type="primary">uppS</name>
    <name evidence="3" type="ORF">V3330_15175</name>
</gene>
<feature type="binding site" evidence="2">
    <location>
        <position position="79"/>
    </location>
    <ligand>
        <name>substrate</name>
    </ligand>
</feature>
<keyword evidence="2" id="KW-0133">Cell shape</keyword>
<feature type="binding site" evidence="2">
    <location>
        <position position="215"/>
    </location>
    <ligand>
        <name>Mg(2+)</name>
        <dbReference type="ChEBI" id="CHEBI:18420"/>
    </ligand>
</feature>
<organism evidence="3 4">
    <name type="scientific">Elongatibacter sediminis</name>
    <dbReference type="NCBI Taxonomy" id="3119006"/>
    <lineage>
        <taxon>Bacteria</taxon>
        <taxon>Pseudomonadati</taxon>
        <taxon>Pseudomonadota</taxon>
        <taxon>Gammaproteobacteria</taxon>
        <taxon>Chromatiales</taxon>
        <taxon>Wenzhouxiangellaceae</taxon>
        <taxon>Elongatibacter</taxon>
    </lineage>
</organism>
<dbReference type="EMBL" id="JAZHOG010000010">
    <property type="protein sequence ID" value="MEJ8568973.1"/>
    <property type="molecule type" value="Genomic_DNA"/>
</dbReference>
<dbReference type="PANTHER" id="PTHR10291:SF0">
    <property type="entry name" value="DEHYDRODOLICHYL DIPHOSPHATE SYNTHASE 2"/>
    <property type="match status" value="1"/>
</dbReference>
<dbReference type="GO" id="GO:0005829">
    <property type="term" value="C:cytosol"/>
    <property type="evidence" value="ECO:0007669"/>
    <property type="project" value="TreeGrafter"/>
</dbReference>
<dbReference type="Pfam" id="PF01255">
    <property type="entry name" value="Prenyltransf"/>
    <property type="match status" value="1"/>
</dbReference>
<protein>
    <recommendedName>
        <fullName evidence="2">Ditrans,polycis-undecaprenyl-diphosphate synthase ((2E,6E)-farnesyl-diphosphate specific)</fullName>
        <ecNumber evidence="2">2.5.1.31</ecNumber>
    </recommendedName>
    <alternativeName>
        <fullName evidence="2">Ditrans,polycis-undecaprenylcistransferase</fullName>
    </alternativeName>
    <alternativeName>
        <fullName evidence="2">Undecaprenyl diphosphate synthase</fullName>
        <shortName evidence="2">UDS</shortName>
    </alternativeName>
    <alternativeName>
        <fullName evidence="2">Undecaprenyl pyrophosphate synthase</fullName>
        <shortName evidence="2">UPP synthase</shortName>
    </alternativeName>
</protein>
<feature type="binding site" evidence="2">
    <location>
        <position position="45"/>
    </location>
    <ligand>
        <name>substrate</name>
    </ligand>
</feature>
<dbReference type="FunFam" id="3.40.1180.10:FF:000001">
    <property type="entry name" value="(2E,6E)-farnesyl-diphosphate-specific ditrans,polycis-undecaprenyl-diphosphate synthase"/>
    <property type="match status" value="1"/>
</dbReference>
<feature type="active site" evidence="2">
    <location>
        <position position="28"/>
    </location>
</feature>
<dbReference type="Proteomes" id="UP001359886">
    <property type="component" value="Unassembled WGS sequence"/>
</dbReference>
<comment type="similarity">
    <text evidence="2">Belongs to the UPP synthase family.</text>
</comment>
<dbReference type="CDD" id="cd00475">
    <property type="entry name" value="Cis_IPPS"/>
    <property type="match status" value="1"/>
</dbReference>
<feature type="binding site" evidence="2">
    <location>
        <position position="41"/>
    </location>
    <ligand>
        <name>substrate</name>
    </ligand>
</feature>
<dbReference type="GO" id="GO:0071555">
    <property type="term" value="P:cell wall organization"/>
    <property type="evidence" value="ECO:0007669"/>
    <property type="project" value="UniProtKB-KW"/>
</dbReference>
<keyword evidence="2" id="KW-0460">Magnesium</keyword>
<dbReference type="EC" id="2.5.1.31" evidence="2"/>
<feature type="binding site" evidence="2">
    <location>
        <begin position="29"/>
        <end position="32"/>
    </location>
    <ligand>
        <name>substrate</name>
    </ligand>
</feature>
<keyword evidence="4" id="KW-1185">Reference proteome</keyword>
<comment type="caution">
    <text evidence="3">The sequence shown here is derived from an EMBL/GenBank/DDBJ whole genome shotgun (WGS) entry which is preliminary data.</text>
</comment>
<dbReference type="GO" id="GO:0000287">
    <property type="term" value="F:magnesium ion binding"/>
    <property type="evidence" value="ECO:0007669"/>
    <property type="project" value="UniProtKB-UniRule"/>
</dbReference>
<dbReference type="NCBIfam" id="TIGR00055">
    <property type="entry name" value="uppS"/>
    <property type="match status" value="1"/>
</dbReference>
<evidence type="ECO:0000256" key="1">
    <source>
        <dbReference type="ARBA" id="ARBA00022679"/>
    </source>
</evidence>
<comment type="subunit">
    <text evidence="2">Homodimer.</text>
</comment>
<comment type="function">
    <text evidence="2">Catalyzes the sequential condensation of isopentenyl diphosphate (IPP) with (2E,6E)-farnesyl diphosphate (E,E-FPP) to yield (2Z,6Z,10Z,14Z,18Z,22Z,26Z,30Z,34E,38E)-undecaprenyl diphosphate (di-trans,octa-cis-UPP). UPP is the precursor of glycosyl carrier lipid in the biosynthesis of bacterial cell wall polysaccharide components such as peptidoglycan and lipopolysaccharide.</text>
</comment>
<feature type="active site" description="Proton acceptor" evidence="2">
    <location>
        <position position="76"/>
    </location>
</feature>
<feature type="binding site" evidence="2">
    <location>
        <begin position="202"/>
        <end position="204"/>
    </location>
    <ligand>
        <name>substrate</name>
    </ligand>
</feature>
<dbReference type="SUPFAM" id="SSF64005">
    <property type="entry name" value="Undecaprenyl diphosphate synthase"/>
    <property type="match status" value="1"/>
</dbReference>
<feature type="binding site" evidence="2">
    <location>
        <position position="28"/>
    </location>
    <ligand>
        <name>Mg(2+)</name>
        <dbReference type="ChEBI" id="CHEBI:18420"/>
    </ligand>
</feature>
<keyword evidence="1 2" id="KW-0808">Transferase</keyword>
<feature type="binding site" evidence="2">
    <location>
        <begin position="73"/>
        <end position="75"/>
    </location>
    <ligand>
        <name>substrate</name>
    </ligand>
</feature>
<dbReference type="InterPro" id="IPR001441">
    <property type="entry name" value="UPP_synth-like"/>
</dbReference>
<dbReference type="AlphaFoldDB" id="A0AAW9RFG3"/>